<proteinExistence type="predicted"/>
<evidence type="ECO:0000256" key="1">
    <source>
        <dbReference type="SAM" id="MobiDB-lite"/>
    </source>
</evidence>
<feature type="compositionally biased region" description="Basic and acidic residues" evidence="1">
    <location>
        <begin position="100"/>
        <end position="109"/>
    </location>
</feature>
<dbReference type="KEGG" id="maic:MAIC_52480"/>
<reference evidence="2 3" key="1">
    <citation type="journal article" date="2019" name="Emerg. Microbes Infect.">
        <title>Comprehensive subspecies identification of 175 nontuberculous mycobacteria species based on 7547 genomic profiles.</title>
        <authorList>
            <person name="Matsumoto Y."/>
            <person name="Kinjo T."/>
            <person name="Motooka D."/>
            <person name="Nabeya D."/>
            <person name="Jung N."/>
            <person name="Uechi K."/>
            <person name="Horii T."/>
            <person name="Iida T."/>
            <person name="Fujita J."/>
            <person name="Nakamura S."/>
        </authorList>
    </citation>
    <scope>NUCLEOTIDE SEQUENCE [LARGE SCALE GENOMIC DNA]</scope>
    <source>
        <strain evidence="2 3">JCM 6376</strain>
    </source>
</reference>
<feature type="compositionally biased region" description="Polar residues" evidence="1">
    <location>
        <begin position="110"/>
        <end position="126"/>
    </location>
</feature>
<dbReference type="EMBL" id="AP022561">
    <property type="protein sequence ID" value="BBX10445.1"/>
    <property type="molecule type" value="Genomic_DNA"/>
</dbReference>
<name>A0AAD1HSV8_9MYCO</name>
<gene>
    <name evidence="2" type="ORF">MAIC_52480</name>
</gene>
<accession>A0AAD1HSV8</accession>
<feature type="region of interest" description="Disordered" evidence="1">
    <location>
        <begin position="201"/>
        <end position="226"/>
    </location>
</feature>
<evidence type="ECO:0000313" key="3">
    <source>
        <dbReference type="Proteomes" id="UP000467327"/>
    </source>
</evidence>
<feature type="region of interest" description="Disordered" evidence="1">
    <location>
        <begin position="100"/>
        <end position="141"/>
    </location>
</feature>
<feature type="compositionally biased region" description="Basic and acidic residues" evidence="1">
    <location>
        <begin position="127"/>
        <end position="141"/>
    </location>
</feature>
<evidence type="ECO:0008006" key="4">
    <source>
        <dbReference type="Google" id="ProtNLM"/>
    </source>
</evidence>
<evidence type="ECO:0000313" key="2">
    <source>
        <dbReference type="EMBL" id="BBX10445.1"/>
    </source>
</evidence>
<organism evidence="2 3">
    <name type="scientific">Mycolicibacterium aichiense</name>
    <dbReference type="NCBI Taxonomy" id="1799"/>
    <lineage>
        <taxon>Bacteria</taxon>
        <taxon>Bacillati</taxon>
        <taxon>Actinomycetota</taxon>
        <taxon>Actinomycetes</taxon>
        <taxon>Mycobacteriales</taxon>
        <taxon>Mycobacteriaceae</taxon>
        <taxon>Mycolicibacterium</taxon>
    </lineage>
</organism>
<sequence>MKISDLPFAILRLQYRTARVPLQIVEEQVFARFDSESRARLIYERSLGALDVAVGNLLNAPDIAERGAALADRSEALRLAAELDAQAGEEVREAGRDFKARQEEAEKQRQNAVATKQKTVQQSRQQAEARKREATKNAADRAAAVKERADKAASQRTAAVENAKQTEQANITAAEKMATKAAQAKLDGAADKRGEAVAIRKDADRLDELADVEKEKRQQARAAETN</sequence>
<dbReference type="Proteomes" id="UP000467327">
    <property type="component" value="Chromosome"/>
</dbReference>
<feature type="compositionally biased region" description="Basic and acidic residues" evidence="1">
    <location>
        <begin position="201"/>
        <end position="218"/>
    </location>
</feature>
<dbReference type="RefSeq" id="WP_115318256.1">
    <property type="nucleotide sequence ID" value="NZ_AP022561.1"/>
</dbReference>
<dbReference type="AlphaFoldDB" id="A0AAD1HSV8"/>
<protein>
    <recommendedName>
        <fullName evidence="4">IF2 family translation initiation factor</fullName>
    </recommendedName>
</protein>
<keyword evidence="3" id="KW-1185">Reference proteome</keyword>